<dbReference type="Pfam" id="PF07715">
    <property type="entry name" value="Plug"/>
    <property type="match status" value="1"/>
</dbReference>
<feature type="domain" description="TonB-dependent receptor-like beta-barrel" evidence="13">
    <location>
        <begin position="283"/>
        <end position="720"/>
    </location>
</feature>
<keyword evidence="3 10" id="KW-1134">Transmembrane beta strand</keyword>
<evidence type="ECO:0000256" key="11">
    <source>
        <dbReference type="RuleBase" id="RU003357"/>
    </source>
</evidence>
<keyword evidence="4 10" id="KW-0812">Transmembrane</keyword>
<accession>A0ABT6YCD6</accession>
<keyword evidence="2 10" id="KW-0813">Transport</keyword>
<evidence type="ECO:0000256" key="6">
    <source>
        <dbReference type="ARBA" id="ARBA00023077"/>
    </source>
</evidence>
<evidence type="ECO:0000256" key="8">
    <source>
        <dbReference type="ARBA" id="ARBA00023170"/>
    </source>
</evidence>
<proteinExistence type="inferred from homology"/>
<evidence type="ECO:0000256" key="5">
    <source>
        <dbReference type="ARBA" id="ARBA00022729"/>
    </source>
</evidence>
<dbReference type="CDD" id="cd01347">
    <property type="entry name" value="ligand_gated_channel"/>
    <property type="match status" value="1"/>
</dbReference>
<evidence type="ECO:0000256" key="9">
    <source>
        <dbReference type="ARBA" id="ARBA00023237"/>
    </source>
</evidence>
<evidence type="ECO:0000256" key="1">
    <source>
        <dbReference type="ARBA" id="ARBA00004571"/>
    </source>
</evidence>
<dbReference type="Pfam" id="PF00593">
    <property type="entry name" value="TonB_dep_Rec_b-barrel"/>
    <property type="match status" value="1"/>
</dbReference>
<dbReference type="Gene3D" id="2.170.130.10">
    <property type="entry name" value="TonB-dependent receptor, plug domain"/>
    <property type="match status" value="1"/>
</dbReference>
<feature type="domain" description="TonB-dependent receptor plug" evidence="14">
    <location>
        <begin position="119"/>
        <end position="224"/>
    </location>
</feature>
<dbReference type="Pfam" id="PF13715">
    <property type="entry name" value="CarbopepD_reg_2"/>
    <property type="match status" value="1"/>
</dbReference>
<evidence type="ECO:0000256" key="3">
    <source>
        <dbReference type="ARBA" id="ARBA00022452"/>
    </source>
</evidence>
<keyword evidence="5 12" id="KW-0732">Signal</keyword>
<evidence type="ECO:0000256" key="4">
    <source>
        <dbReference type="ARBA" id="ARBA00022692"/>
    </source>
</evidence>
<evidence type="ECO:0000256" key="2">
    <source>
        <dbReference type="ARBA" id="ARBA00022448"/>
    </source>
</evidence>
<evidence type="ECO:0000313" key="15">
    <source>
        <dbReference type="EMBL" id="MDI9861260.1"/>
    </source>
</evidence>
<comment type="caution">
    <text evidence="15">The sequence shown here is derived from an EMBL/GenBank/DDBJ whole genome shotgun (WGS) entry which is preliminary data.</text>
</comment>
<feature type="signal peptide" evidence="12">
    <location>
        <begin position="1"/>
        <end position="21"/>
    </location>
</feature>
<keyword evidence="8 15" id="KW-0675">Receptor</keyword>
<dbReference type="SUPFAM" id="SSF56935">
    <property type="entry name" value="Porins"/>
    <property type="match status" value="1"/>
</dbReference>
<keyword evidence="6 11" id="KW-0798">TonB box</keyword>
<dbReference type="InterPro" id="IPR039426">
    <property type="entry name" value="TonB-dep_rcpt-like"/>
</dbReference>
<comment type="subcellular location">
    <subcellularLocation>
        <location evidence="1 10">Cell outer membrane</location>
        <topology evidence="1 10">Multi-pass membrane protein</topology>
    </subcellularLocation>
</comment>
<dbReference type="Gene3D" id="2.40.170.20">
    <property type="entry name" value="TonB-dependent receptor, beta-barrel domain"/>
    <property type="match status" value="1"/>
</dbReference>
<gene>
    <name evidence="15" type="ORF">QM524_18725</name>
</gene>
<keyword evidence="9 10" id="KW-0998">Cell outer membrane</keyword>
<dbReference type="InterPro" id="IPR000531">
    <property type="entry name" value="Beta-barrel_TonB"/>
</dbReference>
<dbReference type="Proteomes" id="UP001236507">
    <property type="component" value="Unassembled WGS sequence"/>
</dbReference>
<dbReference type="InterPro" id="IPR008969">
    <property type="entry name" value="CarboxyPept-like_regulatory"/>
</dbReference>
<sequence length="761" mass="84003">MKYKSVVLLLLCLAASWQVFAQEIIIEGKIINTEGLPIEGATILLLKSGKGTVSKSDGNFSLKVAQKQIEQIKVSSVGYETVVRTLDVRKFTKFEVSLKPSVKNLDEVVVTGQPQGQTLRNSVYQVRVIDRARIEQRAATNVMGVLNNEIGFRFSNDMALGTTDIQLMGMSGRNVKILLDGVPMLDRGDTRESLNQIDINSIERIEIVEGPMSVNYGTDALAGVINIITKKGNANHWSLSAKVQEETVANEYGFSKNVGDVWNGVHLQSIAGTWQGKALSFSAGLTNQSFGGWQGSSTGRNKEWLPKTQTLANAKVGYRLKSAEFYYRLDGLDEDIVNLGTVNINTNQARDQRFLTTRLMHQFQGNWQASAKLTVNFLAAYTDYQRKTQTSILDLNTGKRTLSLGAGEQDISKFNNAMTRATAYYRWSKLLNIQAGFEINADRASGARIEGSPSITDYAVFVAPEINLDSVVLIRPGFRLIKNSVYAAPPLIPALNVKIKLSQHWDWRMAYAQGFRAPALRELYFNFFDASHSIKGNPNLKAENSDSFNASLTRIGNIGKFQNKSTLTGFYNDFRNLISYGTDPTNPSVSQTINIDRFKTTGFTIEQTLATQKLRASLGLSYIGRYNQLLSDESLANTAMESFLWSPEINTNVSYTLGSGTTLGLFYKFTGKQPAYQASIDAQGNATAKLTEIGSFHWADLTITQKRKHGFQLNAGIKNLANVTRLNNTGTSSGSAHSTSGPVPMSYGRSYFAGITYQIHQ</sequence>
<dbReference type="RefSeq" id="WP_283345748.1">
    <property type="nucleotide sequence ID" value="NZ_JASHIF010000018.1"/>
</dbReference>
<dbReference type="InterPro" id="IPR036942">
    <property type="entry name" value="Beta-barrel_TonB_sf"/>
</dbReference>
<organism evidence="15 16">
    <name type="scientific">Flectobacillus roseus</name>
    <dbReference type="NCBI Taxonomy" id="502259"/>
    <lineage>
        <taxon>Bacteria</taxon>
        <taxon>Pseudomonadati</taxon>
        <taxon>Bacteroidota</taxon>
        <taxon>Cytophagia</taxon>
        <taxon>Cytophagales</taxon>
        <taxon>Flectobacillaceae</taxon>
        <taxon>Flectobacillus</taxon>
    </lineage>
</organism>
<protein>
    <submittedName>
        <fullName evidence="15">TonB-dependent receptor</fullName>
    </submittedName>
</protein>
<dbReference type="PANTHER" id="PTHR30069:SF29">
    <property type="entry name" value="HEMOGLOBIN AND HEMOGLOBIN-HAPTOGLOBIN-BINDING PROTEIN 1-RELATED"/>
    <property type="match status" value="1"/>
</dbReference>
<evidence type="ECO:0000256" key="10">
    <source>
        <dbReference type="PROSITE-ProRule" id="PRU01360"/>
    </source>
</evidence>
<evidence type="ECO:0000256" key="12">
    <source>
        <dbReference type="SAM" id="SignalP"/>
    </source>
</evidence>
<dbReference type="SUPFAM" id="SSF49464">
    <property type="entry name" value="Carboxypeptidase regulatory domain-like"/>
    <property type="match status" value="1"/>
</dbReference>
<comment type="similarity">
    <text evidence="10 11">Belongs to the TonB-dependent receptor family.</text>
</comment>
<evidence type="ECO:0000313" key="16">
    <source>
        <dbReference type="Proteomes" id="UP001236507"/>
    </source>
</evidence>
<keyword evidence="7 10" id="KW-0472">Membrane</keyword>
<reference evidence="15 16" key="1">
    <citation type="submission" date="2023-05" db="EMBL/GenBank/DDBJ databases">
        <title>Novel species of genus Flectobacillus isolated from stream in China.</title>
        <authorList>
            <person name="Lu H."/>
        </authorList>
    </citation>
    <scope>NUCLEOTIDE SEQUENCE [LARGE SCALE GENOMIC DNA]</scope>
    <source>
        <strain evidence="15 16">KCTC 42575</strain>
    </source>
</reference>
<dbReference type="Gene3D" id="2.60.40.1120">
    <property type="entry name" value="Carboxypeptidase-like, regulatory domain"/>
    <property type="match status" value="1"/>
</dbReference>
<evidence type="ECO:0000256" key="7">
    <source>
        <dbReference type="ARBA" id="ARBA00023136"/>
    </source>
</evidence>
<evidence type="ECO:0000259" key="13">
    <source>
        <dbReference type="Pfam" id="PF00593"/>
    </source>
</evidence>
<dbReference type="PANTHER" id="PTHR30069">
    <property type="entry name" value="TONB-DEPENDENT OUTER MEMBRANE RECEPTOR"/>
    <property type="match status" value="1"/>
</dbReference>
<dbReference type="PROSITE" id="PS52016">
    <property type="entry name" value="TONB_DEPENDENT_REC_3"/>
    <property type="match status" value="1"/>
</dbReference>
<feature type="chain" id="PRO_5047256410" evidence="12">
    <location>
        <begin position="22"/>
        <end position="761"/>
    </location>
</feature>
<name>A0ABT6YCD6_9BACT</name>
<evidence type="ECO:0000259" key="14">
    <source>
        <dbReference type="Pfam" id="PF07715"/>
    </source>
</evidence>
<keyword evidence="16" id="KW-1185">Reference proteome</keyword>
<dbReference type="InterPro" id="IPR037066">
    <property type="entry name" value="Plug_dom_sf"/>
</dbReference>
<dbReference type="EMBL" id="JASHIF010000018">
    <property type="protein sequence ID" value="MDI9861260.1"/>
    <property type="molecule type" value="Genomic_DNA"/>
</dbReference>
<dbReference type="InterPro" id="IPR012910">
    <property type="entry name" value="Plug_dom"/>
</dbReference>